<evidence type="ECO:0000256" key="1">
    <source>
        <dbReference type="SAM" id="MobiDB-lite"/>
    </source>
</evidence>
<dbReference type="EMBL" id="JBIMZQ010000040">
    <property type="protein sequence ID" value="KAL3660601.1"/>
    <property type="molecule type" value="Genomic_DNA"/>
</dbReference>
<reference evidence="2 3" key="1">
    <citation type="submission" date="2024-09" db="EMBL/GenBank/DDBJ databases">
        <title>Genome sequencing and assembly of Phytophthora oleae, isolate VK10A, causative agent of rot of olive drupes.</title>
        <authorList>
            <person name="Conti Taguali S."/>
            <person name="Riolo M."/>
            <person name="La Spada F."/>
            <person name="Cacciola S.O."/>
            <person name="Dionisio G."/>
        </authorList>
    </citation>
    <scope>NUCLEOTIDE SEQUENCE [LARGE SCALE GENOMIC DNA]</scope>
    <source>
        <strain evidence="2 3">VK10A</strain>
    </source>
</reference>
<feature type="compositionally biased region" description="Basic residues" evidence="1">
    <location>
        <begin position="56"/>
        <end position="65"/>
    </location>
</feature>
<feature type="compositionally biased region" description="Polar residues" evidence="1">
    <location>
        <begin position="31"/>
        <end position="55"/>
    </location>
</feature>
<proteinExistence type="predicted"/>
<gene>
    <name evidence="2" type="ORF">V7S43_014356</name>
</gene>
<dbReference type="AlphaFoldDB" id="A0ABD3F2G9"/>
<protein>
    <submittedName>
        <fullName evidence="2">Uncharacterized protein</fullName>
    </submittedName>
</protein>
<feature type="region of interest" description="Disordered" evidence="1">
    <location>
        <begin position="28"/>
        <end position="65"/>
    </location>
</feature>
<keyword evidence="3" id="KW-1185">Reference proteome</keyword>
<organism evidence="2 3">
    <name type="scientific">Phytophthora oleae</name>
    <dbReference type="NCBI Taxonomy" id="2107226"/>
    <lineage>
        <taxon>Eukaryota</taxon>
        <taxon>Sar</taxon>
        <taxon>Stramenopiles</taxon>
        <taxon>Oomycota</taxon>
        <taxon>Peronosporomycetes</taxon>
        <taxon>Peronosporales</taxon>
        <taxon>Peronosporaceae</taxon>
        <taxon>Phytophthora</taxon>
    </lineage>
</organism>
<name>A0ABD3F2G9_9STRA</name>
<sequence>MAFLLKSNDDQAFEAALSFVDAFTAEEPSAVESSSTNAEVSQLESGSRRQSQATLTKRKRRANAR</sequence>
<evidence type="ECO:0000313" key="3">
    <source>
        <dbReference type="Proteomes" id="UP001632037"/>
    </source>
</evidence>
<dbReference type="Proteomes" id="UP001632037">
    <property type="component" value="Unassembled WGS sequence"/>
</dbReference>
<accession>A0ABD3F2G9</accession>
<comment type="caution">
    <text evidence="2">The sequence shown here is derived from an EMBL/GenBank/DDBJ whole genome shotgun (WGS) entry which is preliminary data.</text>
</comment>
<evidence type="ECO:0000313" key="2">
    <source>
        <dbReference type="EMBL" id="KAL3660601.1"/>
    </source>
</evidence>